<dbReference type="InterPro" id="IPR000683">
    <property type="entry name" value="Gfo/Idh/MocA-like_OxRdtase_N"/>
</dbReference>
<protein>
    <submittedName>
        <fullName evidence="2">Predicted dehydrogenase</fullName>
    </submittedName>
</protein>
<feature type="domain" description="Gfo/Idh/MocA-like oxidoreductase N-terminal" evidence="1">
    <location>
        <begin position="4"/>
        <end position="117"/>
    </location>
</feature>
<proteinExistence type="predicted"/>
<dbReference type="Pfam" id="PF01408">
    <property type="entry name" value="GFO_IDH_MocA"/>
    <property type="match status" value="1"/>
</dbReference>
<dbReference type="PANTHER" id="PTHR43054">
    <property type="match status" value="1"/>
</dbReference>
<dbReference type="GO" id="GO:0000166">
    <property type="term" value="F:nucleotide binding"/>
    <property type="evidence" value="ECO:0007669"/>
    <property type="project" value="InterPro"/>
</dbReference>
<dbReference type="OrthoDB" id="9815825at2"/>
<evidence type="ECO:0000259" key="1">
    <source>
        <dbReference type="Pfam" id="PF01408"/>
    </source>
</evidence>
<dbReference type="SUPFAM" id="SSF51735">
    <property type="entry name" value="NAD(P)-binding Rossmann-fold domains"/>
    <property type="match status" value="1"/>
</dbReference>
<evidence type="ECO:0000313" key="2">
    <source>
        <dbReference type="EMBL" id="SFQ04055.1"/>
    </source>
</evidence>
<dbReference type="Gene3D" id="3.40.50.720">
    <property type="entry name" value="NAD(P)-binding Rossmann-like Domain"/>
    <property type="match status" value="1"/>
</dbReference>
<dbReference type="Proteomes" id="UP000199136">
    <property type="component" value="Unassembled WGS sequence"/>
</dbReference>
<dbReference type="EMBL" id="FOXW01000001">
    <property type="protein sequence ID" value="SFQ04055.1"/>
    <property type="molecule type" value="Genomic_DNA"/>
</dbReference>
<accession>A0A1I5V989</accession>
<organism evidence="2 3">
    <name type="scientific">Desemzia incerta</name>
    <dbReference type="NCBI Taxonomy" id="82801"/>
    <lineage>
        <taxon>Bacteria</taxon>
        <taxon>Bacillati</taxon>
        <taxon>Bacillota</taxon>
        <taxon>Bacilli</taxon>
        <taxon>Lactobacillales</taxon>
        <taxon>Carnobacteriaceae</taxon>
        <taxon>Desemzia</taxon>
    </lineage>
</organism>
<dbReference type="Gene3D" id="3.30.360.10">
    <property type="entry name" value="Dihydrodipicolinate Reductase, domain 2"/>
    <property type="match status" value="1"/>
</dbReference>
<dbReference type="RefSeq" id="WP_092479491.1">
    <property type="nucleotide sequence ID" value="NZ_FOXW01000001.1"/>
</dbReference>
<gene>
    <name evidence="2" type="ORF">SAMN04488506_0426</name>
</gene>
<dbReference type="AlphaFoldDB" id="A0A1I5V989"/>
<dbReference type="InterPro" id="IPR036291">
    <property type="entry name" value="NAD(P)-bd_dom_sf"/>
</dbReference>
<dbReference type="SUPFAM" id="SSF55347">
    <property type="entry name" value="Glyceraldehyde-3-phosphate dehydrogenase-like, C-terminal domain"/>
    <property type="match status" value="1"/>
</dbReference>
<dbReference type="PANTHER" id="PTHR43054:SF1">
    <property type="entry name" value="SCYLLO-INOSITOL 2-DEHYDROGENASE (NADP(+)) IOLU"/>
    <property type="match status" value="1"/>
</dbReference>
<dbReference type="STRING" id="82801.SAMN04488506_0426"/>
<evidence type="ECO:0000313" key="3">
    <source>
        <dbReference type="Proteomes" id="UP000199136"/>
    </source>
</evidence>
<reference evidence="2 3" key="1">
    <citation type="submission" date="2016-10" db="EMBL/GenBank/DDBJ databases">
        <authorList>
            <person name="de Groot N.N."/>
        </authorList>
    </citation>
    <scope>NUCLEOTIDE SEQUENCE [LARGE SCALE GENOMIC DNA]</scope>
    <source>
        <strain evidence="2 3">DSM 20581</strain>
    </source>
</reference>
<name>A0A1I5V989_9LACT</name>
<keyword evidence="3" id="KW-1185">Reference proteome</keyword>
<sequence>MVLNLGIIGTNSITNVFVDAALESKLYAVKAVYSRTIEKAQAFGEPYGADVFETDLTAFAQHPEIDVVYIASPNSLHFEQAVEIMKNGKHVIVEKPMFSNPTEWKIAAETAKENNVFMFDAARHIHEENFKRVKEEIKNIEHIQGANLTYMKYSSRYDNVLNGEEPNIFSLKFSGGALADLGVYVVYAAIDWFGVPQSAHYFAQKISTGVDGKGTIIFRYPTFDVTMQTGKIASSYLPSEIYGLNKTISLDGVTGISTIDVIDRKAGLKDNIAKPTQKSPMIEEAVDFADVINHPNDEKALKNYQEWLELSRNVNQVLYDLRADAGIIYLADKK</sequence>